<evidence type="ECO:0000256" key="1">
    <source>
        <dbReference type="ARBA" id="ARBA00023002"/>
    </source>
</evidence>
<name>A0A1L9S5W1_9EURO</name>
<dbReference type="Proteomes" id="UP000184188">
    <property type="component" value="Unassembled WGS sequence"/>
</dbReference>
<evidence type="ECO:0000259" key="2">
    <source>
        <dbReference type="Pfam" id="PF00248"/>
    </source>
</evidence>
<dbReference type="EMBL" id="KV878358">
    <property type="protein sequence ID" value="OJJ42533.1"/>
    <property type="molecule type" value="Genomic_DNA"/>
</dbReference>
<dbReference type="InterPro" id="IPR020471">
    <property type="entry name" value="AKR"/>
</dbReference>
<dbReference type="OrthoDB" id="37537at2759"/>
<dbReference type="InterPro" id="IPR050791">
    <property type="entry name" value="Aldo-Keto_reductase"/>
</dbReference>
<dbReference type="PANTHER" id="PTHR43625:SF40">
    <property type="entry name" value="ALDO-KETO REDUCTASE YAKC [NADP(+)]"/>
    <property type="match status" value="1"/>
</dbReference>
<dbReference type="Gene3D" id="3.20.20.100">
    <property type="entry name" value="NADP-dependent oxidoreductase domain"/>
    <property type="match status" value="1"/>
</dbReference>
<keyword evidence="1" id="KW-0560">Oxidoreductase</keyword>
<protein>
    <recommendedName>
        <fullName evidence="2">NADP-dependent oxidoreductase domain-containing protein</fullName>
    </recommendedName>
</protein>
<evidence type="ECO:0000313" key="4">
    <source>
        <dbReference type="Proteomes" id="UP000184188"/>
    </source>
</evidence>
<dbReference type="InterPro" id="IPR036812">
    <property type="entry name" value="NAD(P)_OxRdtase_dom_sf"/>
</dbReference>
<feature type="domain" description="NADP-dependent oxidoreductase" evidence="2">
    <location>
        <begin position="17"/>
        <end position="316"/>
    </location>
</feature>
<dbReference type="STRING" id="1073090.A0A1L9S5W1"/>
<proteinExistence type="predicted"/>
<keyword evidence="4" id="KW-1185">Reference proteome</keyword>
<dbReference type="PANTHER" id="PTHR43625">
    <property type="entry name" value="AFLATOXIN B1 ALDEHYDE REDUCTASE"/>
    <property type="match status" value="1"/>
</dbReference>
<dbReference type="PRINTS" id="PR00069">
    <property type="entry name" value="ALDKETRDTASE"/>
</dbReference>
<dbReference type="VEuPathDB" id="FungiDB:ASPZODRAFT_2119634"/>
<gene>
    <name evidence="3" type="ORF">ASPZODRAFT_2119634</name>
</gene>
<evidence type="ECO:0000313" key="3">
    <source>
        <dbReference type="EMBL" id="OJJ42533.1"/>
    </source>
</evidence>
<dbReference type="InterPro" id="IPR023210">
    <property type="entry name" value="NADP_OxRdtase_dom"/>
</dbReference>
<dbReference type="GeneID" id="34614249"/>
<dbReference type="Pfam" id="PF00248">
    <property type="entry name" value="Aldo_ket_red"/>
    <property type="match status" value="1"/>
</dbReference>
<dbReference type="SUPFAM" id="SSF51430">
    <property type="entry name" value="NAD(P)-linked oxidoreductase"/>
    <property type="match status" value="1"/>
</dbReference>
<dbReference type="GO" id="GO:0005737">
    <property type="term" value="C:cytoplasm"/>
    <property type="evidence" value="ECO:0007669"/>
    <property type="project" value="TreeGrafter"/>
</dbReference>
<dbReference type="AlphaFoldDB" id="A0A1L9S5W1"/>
<reference evidence="4" key="1">
    <citation type="journal article" date="2017" name="Genome Biol.">
        <title>Comparative genomics reveals high biological diversity and specific adaptations in the industrially and medically important fungal genus Aspergillus.</title>
        <authorList>
            <person name="de Vries R.P."/>
            <person name="Riley R."/>
            <person name="Wiebenga A."/>
            <person name="Aguilar-Osorio G."/>
            <person name="Amillis S."/>
            <person name="Uchima C.A."/>
            <person name="Anderluh G."/>
            <person name="Asadollahi M."/>
            <person name="Askin M."/>
            <person name="Barry K."/>
            <person name="Battaglia E."/>
            <person name="Bayram O."/>
            <person name="Benocci T."/>
            <person name="Braus-Stromeyer S.A."/>
            <person name="Caldana C."/>
            <person name="Canovas D."/>
            <person name="Cerqueira G.C."/>
            <person name="Chen F."/>
            <person name="Chen W."/>
            <person name="Choi C."/>
            <person name="Clum A."/>
            <person name="Dos Santos R.A."/>
            <person name="Damasio A.R."/>
            <person name="Diallinas G."/>
            <person name="Emri T."/>
            <person name="Fekete E."/>
            <person name="Flipphi M."/>
            <person name="Freyberg S."/>
            <person name="Gallo A."/>
            <person name="Gournas C."/>
            <person name="Habgood R."/>
            <person name="Hainaut M."/>
            <person name="Harispe M.L."/>
            <person name="Henrissat B."/>
            <person name="Hilden K.S."/>
            <person name="Hope R."/>
            <person name="Hossain A."/>
            <person name="Karabika E."/>
            <person name="Karaffa L."/>
            <person name="Karanyi Z."/>
            <person name="Krasevec N."/>
            <person name="Kuo A."/>
            <person name="Kusch H."/>
            <person name="LaButti K."/>
            <person name="Lagendijk E.L."/>
            <person name="Lapidus A."/>
            <person name="Levasseur A."/>
            <person name="Lindquist E."/>
            <person name="Lipzen A."/>
            <person name="Logrieco A.F."/>
            <person name="MacCabe A."/>
            <person name="Maekelae M.R."/>
            <person name="Malavazi I."/>
            <person name="Melin P."/>
            <person name="Meyer V."/>
            <person name="Mielnichuk N."/>
            <person name="Miskei M."/>
            <person name="Molnar A.P."/>
            <person name="Mule G."/>
            <person name="Ngan C.Y."/>
            <person name="Orejas M."/>
            <person name="Orosz E."/>
            <person name="Ouedraogo J.P."/>
            <person name="Overkamp K.M."/>
            <person name="Park H.-S."/>
            <person name="Perrone G."/>
            <person name="Piumi F."/>
            <person name="Punt P.J."/>
            <person name="Ram A.F."/>
            <person name="Ramon A."/>
            <person name="Rauscher S."/>
            <person name="Record E."/>
            <person name="Riano-Pachon D.M."/>
            <person name="Robert V."/>
            <person name="Roehrig J."/>
            <person name="Ruller R."/>
            <person name="Salamov A."/>
            <person name="Salih N.S."/>
            <person name="Samson R.A."/>
            <person name="Sandor E."/>
            <person name="Sanguinetti M."/>
            <person name="Schuetze T."/>
            <person name="Sepcic K."/>
            <person name="Shelest E."/>
            <person name="Sherlock G."/>
            <person name="Sophianopoulou V."/>
            <person name="Squina F.M."/>
            <person name="Sun H."/>
            <person name="Susca A."/>
            <person name="Todd R.B."/>
            <person name="Tsang A."/>
            <person name="Unkles S.E."/>
            <person name="van de Wiele N."/>
            <person name="van Rossen-Uffink D."/>
            <person name="Oliveira J.V."/>
            <person name="Vesth T.C."/>
            <person name="Visser J."/>
            <person name="Yu J.-H."/>
            <person name="Zhou M."/>
            <person name="Andersen M.R."/>
            <person name="Archer D.B."/>
            <person name="Baker S.E."/>
            <person name="Benoit I."/>
            <person name="Brakhage A.A."/>
            <person name="Braus G.H."/>
            <person name="Fischer R."/>
            <person name="Frisvad J.C."/>
            <person name="Goldman G.H."/>
            <person name="Houbraken J."/>
            <person name="Oakley B."/>
            <person name="Pocsi I."/>
            <person name="Scazzocchio C."/>
            <person name="Seiboth B."/>
            <person name="vanKuyk P.A."/>
            <person name="Wortman J."/>
            <person name="Dyer P.S."/>
            <person name="Grigoriev I.V."/>
        </authorList>
    </citation>
    <scope>NUCLEOTIDE SEQUENCE [LARGE SCALE GENOMIC DNA]</scope>
    <source>
        <strain evidence="4">CBS 506.65</strain>
    </source>
</reference>
<accession>A0A1L9S5W1</accession>
<dbReference type="GO" id="GO:0016491">
    <property type="term" value="F:oxidoreductase activity"/>
    <property type="evidence" value="ECO:0007669"/>
    <property type="project" value="UniProtKB-KW"/>
</dbReference>
<sequence>MTITLRPLGKNGPLVPAIGFGLMMMTDTKYGAVPEKDARLALLDRAVEIGATFWDTSDLYGDNEELLAQWFKRSGKRDQIFLASKFGYVRGSKTMEIDTSYEACKNACNMTLDTMEIDHLDLYYVHNVDTVTPIEQTMRALVELQTEGKIKHIGLSMVSSNTLRRAVKVAPVAAYQPEYSLFDRAIEGPAGTDVLATCRELGIAVVCATPLGRGILTSTFSQGGAIGDNTDLRGKMLPRFQDGAREHNANLAGKIKTIADRKGCSLSQLALAWLLKQGDDIFPIPGTRRVKYLEENMGALGVSLSDEEEAEMRAIVDQGHVSGGSVPDAFAAYIFRDTKSE</sequence>
<organism evidence="3 4">
    <name type="scientific">Penicilliopsis zonata CBS 506.65</name>
    <dbReference type="NCBI Taxonomy" id="1073090"/>
    <lineage>
        <taxon>Eukaryota</taxon>
        <taxon>Fungi</taxon>
        <taxon>Dikarya</taxon>
        <taxon>Ascomycota</taxon>
        <taxon>Pezizomycotina</taxon>
        <taxon>Eurotiomycetes</taxon>
        <taxon>Eurotiomycetidae</taxon>
        <taxon>Eurotiales</taxon>
        <taxon>Aspergillaceae</taxon>
        <taxon>Penicilliopsis</taxon>
    </lineage>
</organism>
<dbReference type="RefSeq" id="XP_022577043.1">
    <property type="nucleotide sequence ID" value="XM_022727785.1"/>
</dbReference>